<keyword evidence="2" id="KW-0677">Repeat</keyword>
<keyword evidence="5 8" id="KW-0443">Lipid metabolism</keyword>
<comment type="caution">
    <text evidence="11">The sequence shown here is derived from an EMBL/GenBank/DDBJ whole genome shotgun (WGS) entry which is preliminary data.</text>
</comment>
<dbReference type="Gene3D" id="3.40.1090.10">
    <property type="entry name" value="Cytosolic phospholipase A2 catalytic domain"/>
    <property type="match status" value="1"/>
</dbReference>
<feature type="repeat" description="ANK" evidence="7">
    <location>
        <begin position="441"/>
        <end position="473"/>
    </location>
</feature>
<feature type="repeat" description="ANK" evidence="7">
    <location>
        <begin position="242"/>
        <end position="274"/>
    </location>
</feature>
<dbReference type="InterPro" id="IPR002641">
    <property type="entry name" value="PNPLA_dom"/>
</dbReference>
<comment type="catalytic activity">
    <reaction evidence="6">
        <text>a 1,2-diacyl-sn-glycero-3-phosphocholine + H2O = a 1-acyl-sn-glycero-3-phosphocholine + a fatty acid + H(+)</text>
        <dbReference type="Rhea" id="RHEA:15801"/>
        <dbReference type="ChEBI" id="CHEBI:15377"/>
        <dbReference type="ChEBI" id="CHEBI:15378"/>
        <dbReference type="ChEBI" id="CHEBI:28868"/>
        <dbReference type="ChEBI" id="CHEBI:57643"/>
        <dbReference type="ChEBI" id="CHEBI:58168"/>
        <dbReference type="EC" id="3.1.1.4"/>
    </reaction>
    <physiologicalReaction direction="left-to-right" evidence="6">
        <dbReference type="Rhea" id="RHEA:15802"/>
    </physiologicalReaction>
</comment>
<dbReference type="PROSITE" id="PS50297">
    <property type="entry name" value="ANK_REP_REGION"/>
    <property type="match status" value="2"/>
</dbReference>
<protein>
    <recommendedName>
        <fullName evidence="1">phospholipase A2</fullName>
        <ecNumber evidence="1">3.1.1.4</ecNumber>
    </recommendedName>
</protein>
<dbReference type="SUPFAM" id="SSF48403">
    <property type="entry name" value="Ankyrin repeat"/>
    <property type="match status" value="1"/>
</dbReference>
<feature type="short sequence motif" description="GXSXG" evidence="8">
    <location>
        <begin position="630"/>
        <end position="634"/>
    </location>
</feature>
<dbReference type="GO" id="GO:0016042">
    <property type="term" value="P:lipid catabolic process"/>
    <property type="evidence" value="ECO:0007669"/>
    <property type="project" value="UniProtKB-UniRule"/>
</dbReference>
<dbReference type="Gene3D" id="1.25.40.20">
    <property type="entry name" value="Ankyrin repeat-containing domain"/>
    <property type="match status" value="2"/>
</dbReference>
<dbReference type="SUPFAM" id="SSF52151">
    <property type="entry name" value="FabD/lysophospholipase-like"/>
    <property type="match status" value="1"/>
</dbReference>
<dbReference type="Proteomes" id="UP000605970">
    <property type="component" value="Unassembled WGS sequence"/>
</dbReference>
<sequence>MIENKGEVESNVVGPAQDNIEKNNDNPAINETIVKQSDSSEGTPVRTEDDGKPRFFSLVQIGVKVNDFASAAIASVKEKFLGEDYWIPSDPYEVVDIRSELLACHKIIYPVDGQIGKTALLVVQGSLKSDPSMALNHVVYTCTDETGKNKHLTIFRSFNAEEALDFLGVVMNAVFFLIFLKKDIRRPVWDVTYMIKNHPLWRMVHIAILCNRTDIFSDEGIECIKKFGYSIDDLTDVVCSPEGKYPLMLAIEKQQESIVRFLLKSGASPAARDPKGNNSLHYAALASTSMLELLWQFESCKPLLNSKNNDGETPTRIAFQNFNPLCLKTLLSFGGELMLKATDKNPLFELMQSKGKTIEMIRVCLHAALFKTSLMSVLHLKHLELDLNAKNKAGLTPLHQFVIAGDLVKHTEVRKNFKCILGLTMCIASYGADLNIPADYSKMSALHMAVSQRNLEITRLLLCLGADPNPVNNHGDTPRHMASKLNEFELLKSLIICGAKRCPATKIGCVSGCVDNRALRALKKPSSIPLMLPDSKRSPTSLVEELENRTFNKDMLRYNKVLDAEHNAIYNEMIDILHQKKDDESSENSIINILSLDGGGIRGLVIAQIMIEVERVMGESLFEYFDWVAGTSTGSLVAAGLASGQTLRELQRVYIRFKDLVFDNRRPHNTAILETFIQDELGKEKLLMDLKWPRLLFTTTKADYFPVQLELMRNYMLPTNDDENFELGFKNSEKLYLWKALRRSSAAPTFFSAVDNKYIDGGIISNNPSLELLQEVQFWNSFNKLKNIPKSVRVGCHLSIGTGSIPSTRLDPAHLELAQNYITQPITSYNAVITIGQILIDQVSATEGAPVHRAGAWCISQRTPYFRLSAPLHKEIQMDAKGDEEIARMMWDCIEYMYIHQDYVEKFCTLLKKVGKSSQRQNFFTHTTNSSNLSNPV</sequence>
<keyword evidence="12" id="KW-1185">Reference proteome</keyword>
<dbReference type="PANTHER" id="PTHR24139">
    <property type="entry name" value="CALCIUM-INDEPENDENT PHOSPHOLIPASE A2"/>
    <property type="match status" value="1"/>
</dbReference>
<dbReference type="InterPro" id="IPR036770">
    <property type="entry name" value="Ankyrin_rpt-contain_sf"/>
</dbReference>
<dbReference type="AlphaFoldDB" id="A0A8T0A3V7"/>
<dbReference type="Pfam" id="PF01734">
    <property type="entry name" value="Patatin"/>
    <property type="match status" value="1"/>
</dbReference>
<evidence type="ECO:0000256" key="8">
    <source>
        <dbReference type="PROSITE-ProRule" id="PRU01161"/>
    </source>
</evidence>
<evidence type="ECO:0000256" key="4">
    <source>
        <dbReference type="ARBA" id="ARBA00023043"/>
    </source>
</evidence>
<evidence type="ECO:0000256" key="9">
    <source>
        <dbReference type="SAM" id="MobiDB-lite"/>
    </source>
</evidence>
<evidence type="ECO:0000256" key="2">
    <source>
        <dbReference type="ARBA" id="ARBA00022737"/>
    </source>
</evidence>
<dbReference type="GO" id="GO:0047499">
    <property type="term" value="F:calcium-independent phospholipase A2 activity"/>
    <property type="evidence" value="ECO:0007669"/>
    <property type="project" value="InterPro"/>
</dbReference>
<dbReference type="SMART" id="SM00248">
    <property type="entry name" value="ANK"/>
    <property type="match status" value="5"/>
</dbReference>
<accession>A0A8T0A3V7</accession>
<evidence type="ECO:0000256" key="3">
    <source>
        <dbReference type="ARBA" id="ARBA00022801"/>
    </source>
</evidence>
<feature type="compositionally biased region" description="Polar residues" evidence="9">
    <location>
        <begin position="25"/>
        <end position="42"/>
    </location>
</feature>
<feature type="active site" description="Proton acceptor" evidence="8">
    <location>
        <position position="760"/>
    </location>
</feature>
<dbReference type="GO" id="GO:0052816">
    <property type="term" value="F:long-chain fatty acyl-CoA hydrolase activity"/>
    <property type="evidence" value="ECO:0007669"/>
    <property type="project" value="TreeGrafter"/>
</dbReference>
<dbReference type="InterPro" id="IPR002110">
    <property type="entry name" value="Ankyrin_rpt"/>
</dbReference>
<evidence type="ECO:0000256" key="5">
    <source>
        <dbReference type="ARBA" id="ARBA00023098"/>
    </source>
</evidence>
<evidence type="ECO:0000256" key="6">
    <source>
        <dbReference type="ARBA" id="ARBA00023422"/>
    </source>
</evidence>
<feature type="domain" description="PNPLA" evidence="10">
    <location>
        <begin position="594"/>
        <end position="773"/>
    </location>
</feature>
<dbReference type="PROSITE" id="PS50088">
    <property type="entry name" value="ANK_REPEAT"/>
    <property type="match status" value="2"/>
</dbReference>
<organism evidence="11 12">
    <name type="scientific">Meloidogyne graminicola</name>
    <dbReference type="NCBI Taxonomy" id="189291"/>
    <lineage>
        <taxon>Eukaryota</taxon>
        <taxon>Metazoa</taxon>
        <taxon>Ecdysozoa</taxon>
        <taxon>Nematoda</taxon>
        <taxon>Chromadorea</taxon>
        <taxon>Rhabditida</taxon>
        <taxon>Tylenchina</taxon>
        <taxon>Tylenchomorpha</taxon>
        <taxon>Tylenchoidea</taxon>
        <taxon>Meloidogynidae</taxon>
        <taxon>Meloidogyninae</taxon>
        <taxon>Meloidogyne</taxon>
    </lineage>
</organism>
<evidence type="ECO:0000259" key="10">
    <source>
        <dbReference type="PROSITE" id="PS51635"/>
    </source>
</evidence>
<dbReference type="InterPro" id="IPR016035">
    <property type="entry name" value="Acyl_Trfase/lysoPLipase"/>
</dbReference>
<proteinExistence type="predicted"/>
<dbReference type="PROSITE" id="PS51635">
    <property type="entry name" value="PNPLA"/>
    <property type="match status" value="1"/>
</dbReference>
<dbReference type="EMBL" id="JABEBT010000004">
    <property type="protein sequence ID" value="KAF7639633.1"/>
    <property type="molecule type" value="Genomic_DNA"/>
</dbReference>
<feature type="short sequence motif" description="GXGXXG" evidence="8">
    <location>
        <begin position="598"/>
        <end position="603"/>
    </location>
</feature>
<evidence type="ECO:0000313" key="11">
    <source>
        <dbReference type="EMBL" id="KAF7639633.1"/>
    </source>
</evidence>
<feature type="region of interest" description="Disordered" evidence="9">
    <location>
        <begin position="1"/>
        <end position="49"/>
    </location>
</feature>
<dbReference type="Pfam" id="PF12796">
    <property type="entry name" value="Ank_2"/>
    <property type="match status" value="2"/>
</dbReference>
<evidence type="ECO:0000313" key="12">
    <source>
        <dbReference type="Proteomes" id="UP000605970"/>
    </source>
</evidence>
<reference evidence="11" key="1">
    <citation type="journal article" date="2020" name="Ecol. Evol.">
        <title>Genome structure and content of the rice root-knot nematode (Meloidogyne graminicola).</title>
        <authorList>
            <person name="Phan N.T."/>
            <person name="Danchin E.G.J."/>
            <person name="Klopp C."/>
            <person name="Perfus-Barbeoch L."/>
            <person name="Kozlowski D.K."/>
            <person name="Koutsovoulos G.D."/>
            <person name="Lopez-Roques C."/>
            <person name="Bouchez O."/>
            <person name="Zahm M."/>
            <person name="Besnard G."/>
            <person name="Bellafiore S."/>
        </authorList>
    </citation>
    <scope>NUCLEOTIDE SEQUENCE</scope>
    <source>
        <strain evidence="11">VN-18</strain>
    </source>
</reference>
<dbReference type="InterPro" id="IPR047148">
    <property type="entry name" value="PLPL9"/>
</dbReference>
<keyword evidence="3 8" id="KW-0378">Hydrolase</keyword>
<name>A0A8T0A3V7_9BILA</name>
<gene>
    <name evidence="11" type="ORF">Mgra_00000958</name>
</gene>
<evidence type="ECO:0000256" key="1">
    <source>
        <dbReference type="ARBA" id="ARBA00013278"/>
    </source>
</evidence>
<dbReference type="OrthoDB" id="10021675at2759"/>
<dbReference type="EC" id="3.1.1.4" evidence="1"/>
<feature type="short sequence motif" description="DGA/G" evidence="8">
    <location>
        <begin position="760"/>
        <end position="762"/>
    </location>
</feature>
<dbReference type="GO" id="GO:0005739">
    <property type="term" value="C:mitochondrion"/>
    <property type="evidence" value="ECO:0007669"/>
    <property type="project" value="TreeGrafter"/>
</dbReference>
<keyword evidence="8" id="KW-0442">Lipid degradation</keyword>
<feature type="active site" description="Nucleophile" evidence="8">
    <location>
        <position position="632"/>
    </location>
</feature>
<dbReference type="GO" id="GO:2000304">
    <property type="term" value="P:positive regulation of ceramide biosynthetic process"/>
    <property type="evidence" value="ECO:0007669"/>
    <property type="project" value="TreeGrafter"/>
</dbReference>
<keyword evidence="4 7" id="KW-0040">ANK repeat</keyword>
<dbReference type="PANTHER" id="PTHR24139:SF34">
    <property type="entry name" value="85_88 KDA CALCIUM-INDEPENDENT PHOSPHOLIPASE A2"/>
    <property type="match status" value="1"/>
</dbReference>
<evidence type="ECO:0000256" key="7">
    <source>
        <dbReference type="PROSITE-ProRule" id="PRU00023"/>
    </source>
</evidence>